<dbReference type="CDD" id="cd16917">
    <property type="entry name" value="HATPase_UhpB-NarQ-NarX-like"/>
    <property type="match status" value="1"/>
</dbReference>
<gene>
    <name evidence="14" type="ORF">OM076_02520</name>
</gene>
<evidence type="ECO:0000256" key="7">
    <source>
        <dbReference type="ARBA" id="ARBA00022741"/>
    </source>
</evidence>
<reference evidence="14" key="1">
    <citation type="submission" date="2022-10" db="EMBL/GenBank/DDBJ databases">
        <title>The WGS of Solirubrobacter ginsenosidimutans DSM 21036.</title>
        <authorList>
            <person name="Jiang Z."/>
        </authorList>
    </citation>
    <scope>NUCLEOTIDE SEQUENCE</scope>
    <source>
        <strain evidence="14">DSM 21036</strain>
    </source>
</reference>
<dbReference type="GO" id="GO:0005524">
    <property type="term" value="F:ATP binding"/>
    <property type="evidence" value="ECO:0007669"/>
    <property type="project" value="UniProtKB-KW"/>
</dbReference>
<dbReference type="Proteomes" id="UP001149140">
    <property type="component" value="Unassembled WGS sequence"/>
</dbReference>
<keyword evidence="15" id="KW-1185">Reference proteome</keyword>
<dbReference type="SUPFAM" id="SSF158472">
    <property type="entry name" value="HAMP domain-like"/>
    <property type="match status" value="1"/>
</dbReference>
<dbReference type="GO" id="GO:0016020">
    <property type="term" value="C:membrane"/>
    <property type="evidence" value="ECO:0007669"/>
    <property type="project" value="UniProtKB-SubCell"/>
</dbReference>
<dbReference type="GO" id="GO:0046983">
    <property type="term" value="F:protein dimerization activity"/>
    <property type="evidence" value="ECO:0007669"/>
    <property type="project" value="InterPro"/>
</dbReference>
<keyword evidence="7" id="KW-0547">Nucleotide-binding</keyword>
<dbReference type="InterPro" id="IPR003594">
    <property type="entry name" value="HATPase_dom"/>
</dbReference>
<protein>
    <recommendedName>
        <fullName evidence="3">histidine kinase</fullName>
        <ecNumber evidence="3">2.7.13.3</ecNumber>
    </recommendedName>
</protein>
<dbReference type="PANTHER" id="PTHR24421:SF10">
    <property type="entry name" value="NITRATE_NITRITE SENSOR PROTEIN NARQ"/>
    <property type="match status" value="1"/>
</dbReference>
<dbReference type="Pfam" id="PF02518">
    <property type="entry name" value="HATPase_c"/>
    <property type="match status" value="1"/>
</dbReference>
<evidence type="ECO:0000256" key="6">
    <source>
        <dbReference type="ARBA" id="ARBA00022692"/>
    </source>
</evidence>
<dbReference type="EMBL" id="JAPDOD010000002">
    <property type="protein sequence ID" value="MDA0159126.1"/>
    <property type="molecule type" value="Genomic_DNA"/>
</dbReference>
<comment type="caution">
    <text evidence="14">The sequence shown here is derived from an EMBL/GenBank/DDBJ whole genome shotgun (WGS) entry which is preliminary data.</text>
</comment>
<dbReference type="AlphaFoldDB" id="A0A9X3MM56"/>
<evidence type="ECO:0000256" key="5">
    <source>
        <dbReference type="ARBA" id="ARBA00022679"/>
    </source>
</evidence>
<keyword evidence="4" id="KW-0597">Phosphoprotein</keyword>
<dbReference type="Pfam" id="PF07730">
    <property type="entry name" value="HisKA_3"/>
    <property type="match status" value="1"/>
</dbReference>
<dbReference type="SUPFAM" id="SSF55874">
    <property type="entry name" value="ATPase domain of HSP90 chaperone/DNA topoisomerase II/histidine kinase"/>
    <property type="match status" value="1"/>
</dbReference>
<dbReference type="PANTHER" id="PTHR24421">
    <property type="entry name" value="NITRATE/NITRITE SENSOR PROTEIN NARX-RELATED"/>
    <property type="match status" value="1"/>
</dbReference>
<keyword evidence="5" id="KW-0808">Transferase</keyword>
<keyword evidence="11" id="KW-0902">Two-component regulatory system</keyword>
<evidence type="ECO:0000256" key="1">
    <source>
        <dbReference type="ARBA" id="ARBA00000085"/>
    </source>
</evidence>
<dbReference type="EC" id="2.7.13.3" evidence="3"/>
<evidence type="ECO:0000256" key="12">
    <source>
        <dbReference type="SAM" id="Phobius"/>
    </source>
</evidence>
<dbReference type="SMART" id="SM00304">
    <property type="entry name" value="HAMP"/>
    <property type="match status" value="1"/>
</dbReference>
<name>A0A9X3MM56_9ACTN</name>
<dbReference type="Gene3D" id="6.10.340.10">
    <property type="match status" value="1"/>
</dbReference>
<organism evidence="14 15">
    <name type="scientific">Solirubrobacter ginsenosidimutans</name>
    <dbReference type="NCBI Taxonomy" id="490573"/>
    <lineage>
        <taxon>Bacteria</taxon>
        <taxon>Bacillati</taxon>
        <taxon>Actinomycetota</taxon>
        <taxon>Thermoleophilia</taxon>
        <taxon>Solirubrobacterales</taxon>
        <taxon>Solirubrobacteraceae</taxon>
        <taxon>Solirubrobacter</taxon>
    </lineage>
</organism>
<dbReference type="Pfam" id="PF00672">
    <property type="entry name" value="HAMP"/>
    <property type="match status" value="1"/>
</dbReference>
<comment type="subcellular location">
    <subcellularLocation>
        <location evidence="2">Membrane</location>
    </subcellularLocation>
</comment>
<dbReference type="GO" id="GO:0000155">
    <property type="term" value="F:phosphorelay sensor kinase activity"/>
    <property type="evidence" value="ECO:0007669"/>
    <property type="project" value="InterPro"/>
</dbReference>
<feature type="domain" description="HAMP" evidence="13">
    <location>
        <begin position="55"/>
        <end position="108"/>
    </location>
</feature>
<dbReference type="PROSITE" id="PS50885">
    <property type="entry name" value="HAMP"/>
    <property type="match status" value="1"/>
</dbReference>
<keyword evidence="9" id="KW-0067">ATP-binding</keyword>
<dbReference type="SMART" id="SM00387">
    <property type="entry name" value="HATPase_c"/>
    <property type="match status" value="1"/>
</dbReference>
<keyword evidence="10 12" id="KW-1133">Transmembrane helix</keyword>
<dbReference type="Gene3D" id="3.30.565.10">
    <property type="entry name" value="Histidine kinase-like ATPase, C-terminal domain"/>
    <property type="match status" value="1"/>
</dbReference>
<comment type="catalytic activity">
    <reaction evidence="1">
        <text>ATP + protein L-histidine = ADP + protein N-phospho-L-histidine.</text>
        <dbReference type="EC" id="2.7.13.3"/>
    </reaction>
</comment>
<feature type="transmembrane region" description="Helical" evidence="12">
    <location>
        <begin position="39"/>
        <end position="59"/>
    </location>
</feature>
<keyword evidence="6 12" id="KW-0812">Transmembrane</keyword>
<keyword evidence="12" id="KW-0472">Membrane</keyword>
<evidence type="ECO:0000256" key="3">
    <source>
        <dbReference type="ARBA" id="ARBA00012438"/>
    </source>
</evidence>
<evidence type="ECO:0000256" key="4">
    <source>
        <dbReference type="ARBA" id="ARBA00022553"/>
    </source>
</evidence>
<evidence type="ECO:0000256" key="10">
    <source>
        <dbReference type="ARBA" id="ARBA00022989"/>
    </source>
</evidence>
<dbReference type="InterPro" id="IPR036890">
    <property type="entry name" value="HATPase_C_sf"/>
</dbReference>
<dbReference type="InterPro" id="IPR003660">
    <property type="entry name" value="HAMP_dom"/>
</dbReference>
<dbReference type="CDD" id="cd06225">
    <property type="entry name" value="HAMP"/>
    <property type="match status" value="1"/>
</dbReference>
<evidence type="ECO:0000313" key="14">
    <source>
        <dbReference type="EMBL" id="MDA0159126.1"/>
    </source>
</evidence>
<dbReference type="InterPro" id="IPR011712">
    <property type="entry name" value="Sig_transdc_His_kin_sub3_dim/P"/>
</dbReference>
<evidence type="ECO:0000259" key="13">
    <source>
        <dbReference type="PROSITE" id="PS50885"/>
    </source>
</evidence>
<sequence length="313" mass="33904">MFWRVVIVNALVVVGAVLALVVTPASVSATPTAAEIEVLVTGGVLVIVLNVLLLRRIFVPLERLTGTMRRVDPHDPGRRVAIRRPAAEVRELAKAFNDMLDRLEAERHGSARRALAATEAERVRVARELHDQVGQTLTGVVLALEEIHRRAPANLHGDIVEAQEAARAGVEEVREIARGLRPGALEELGLRSALTTLANSFTGLRVRHSVHTDLPVLSPDQDLAVYRVAQESLTNVARHAQARTAQLELEEEDGAVVLRVSDDGCGIPVIHTTATDGGVGGMRERALLAGGRLRVRALPERGTEVRLDLWPSP</sequence>
<keyword evidence="8 14" id="KW-0418">Kinase</keyword>
<proteinExistence type="predicted"/>
<evidence type="ECO:0000313" key="15">
    <source>
        <dbReference type="Proteomes" id="UP001149140"/>
    </source>
</evidence>
<evidence type="ECO:0000256" key="8">
    <source>
        <dbReference type="ARBA" id="ARBA00022777"/>
    </source>
</evidence>
<evidence type="ECO:0000256" key="11">
    <source>
        <dbReference type="ARBA" id="ARBA00023012"/>
    </source>
</evidence>
<dbReference type="Gene3D" id="1.20.5.1930">
    <property type="match status" value="1"/>
</dbReference>
<accession>A0A9X3MM56</accession>
<evidence type="ECO:0000256" key="9">
    <source>
        <dbReference type="ARBA" id="ARBA00022840"/>
    </source>
</evidence>
<dbReference type="InterPro" id="IPR050482">
    <property type="entry name" value="Sensor_HK_TwoCompSys"/>
</dbReference>
<evidence type="ECO:0000256" key="2">
    <source>
        <dbReference type="ARBA" id="ARBA00004370"/>
    </source>
</evidence>